<evidence type="ECO:0000256" key="1">
    <source>
        <dbReference type="SAM" id="SignalP"/>
    </source>
</evidence>
<evidence type="ECO:0000313" key="3">
    <source>
        <dbReference type="Proteomes" id="UP000566819"/>
    </source>
</evidence>
<accession>A0A8H4RI50</accession>
<evidence type="ECO:0000313" key="2">
    <source>
        <dbReference type="EMBL" id="KAF4629064.1"/>
    </source>
</evidence>
<organism evidence="2 3">
    <name type="scientific">Cudoniella acicularis</name>
    <dbReference type="NCBI Taxonomy" id="354080"/>
    <lineage>
        <taxon>Eukaryota</taxon>
        <taxon>Fungi</taxon>
        <taxon>Dikarya</taxon>
        <taxon>Ascomycota</taxon>
        <taxon>Pezizomycotina</taxon>
        <taxon>Leotiomycetes</taxon>
        <taxon>Helotiales</taxon>
        <taxon>Tricladiaceae</taxon>
        <taxon>Cudoniella</taxon>
    </lineage>
</organism>
<proteinExistence type="predicted"/>
<keyword evidence="1" id="KW-0732">Signal</keyword>
<name>A0A8H4RI50_9HELO</name>
<dbReference type="EMBL" id="JAAMPI010000724">
    <property type="protein sequence ID" value="KAF4629064.1"/>
    <property type="molecule type" value="Genomic_DNA"/>
</dbReference>
<dbReference type="OrthoDB" id="5308323at2759"/>
<sequence>MLSPLILLLGLLNLTTASPLPEKTVSLTPRCGTYLAPTAFYILREDQPDTEAQEINTFTVSQIPNNGQLESTYLLVHFPPTPYGSYGCELLWNLPYSLPITSLGSYTQLDVKTVAEFNPGFQPTWNNVMVSPPYPIVRSGVWGTCGANPGTDGVINTAECSNKAEPPMYGGGMDFAACLDRNTLSDPKPASPSRKEEILAILASGALLGSTCHRKWAFKLKFW</sequence>
<dbReference type="Proteomes" id="UP000566819">
    <property type="component" value="Unassembled WGS sequence"/>
</dbReference>
<protein>
    <recommendedName>
        <fullName evidence="4">Ubiquitin 3 binding protein But2 C-terminal domain-containing protein</fullName>
    </recommendedName>
</protein>
<feature type="signal peptide" evidence="1">
    <location>
        <begin position="1"/>
        <end position="17"/>
    </location>
</feature>
<feature type="chain" id="PRO_5034354196" description="Ubiquitin 3 binding protein But2 C-terminal domain-containing protein" evidence="1">
    <location>
        <begin position="18"/>
        <end position="223"/>
    </location>
</feature>
<gene>
    <name evidence="2" type="ORF">G7Y89_g9079</name>
</gene>
<reference evidence="2 3" key="1">
    <citation type="submission" date="2020-03" db="EMBL/GenBank/DDBJ databases">
        <title>Draft Genome Sequence of Cudoniella acicularis.</title>
        <authorList>
            <person name="Buettner E."/>
            <person name="Kellner H."/>
        </authorList>
    </citation>
    <scope>NUCLEOTIDE SEQUENCE [LARGE SCALE GENOMIC DNA]</scope>
    <source>
        <strain evidence="2 3">DSM 108380</strain>
    </source>
</reference>
<evidence type="ECO:0008006" key="4">
    <source>
        <dbReference type="Google" id="ProtNLM"/>
    </source>
</evidence>
<comment type="caution">
    <text evidence="2">The sequence shown here is derived from an EMBL/GenBank/DDBJ whole genome shotgun (WGS) entry which is preliminary data.</text>
</comment>
<keyword evidence="3" id="KW-1185">Reference proteome</keyword>
<dbReference type="AlphaFoldDB" id="A0A8H4RI50"/>